<dbReference type="PROSITE" id="PS51257">
    <property type="entry name" value="PROKAR_LIPOPROTEIN"/>
    <property type="match status" value="1"/>
</dbReference>
<gene>
    <name evidence="18" type="ORF">J2S35_000025</name>
</gene>
<feature type="transmembrane region" description="Helical" evidence="16">
    <location>
        <begin position="56"/>
        <end position="82"/>
    </location>
</feature>
<keyword evidence="6 16" id="KW-0812">Transmembrane</keyword>
<keyword evidence="4" id="KW-0813">Transport</keyword>
<dbReference type="PRINTS" id="PR01166">
    <property type="entry name" value="CYCOXIDASEII"/>
</dbReference>
<comment type="catalytic activity">
    <reaction evidence="15">
        <text>4 Fe(II)-[cytochrome c] + O2 + 8 H(+)(in) = 4 Fe(III)-[cytochrome c] + 2 H2O + 4 H(+)(out)</text>
        <dbReference type="Rhea" id="RHEA:11436"/>
        <dbReference type="Rhea" id="RHEA-COMP:10350"/>
        <dbReference type="Rhea" id="RHEA-COMP:14399"/>
        <dbReference type="ChEBI" id="CHEBI:15377"/>
        <dbReference type="ChEBI" id="CHEBI:15378"/>
        <dbReference type="ChEBI" id="CHEBI:15379"/>
        <dbReference type="ChEBI" id="CHEBI:29033"/>
        <dbReference type="ChEBI" id="CHEBI:29034"/>
        <dbReference type="EC" id="7.1.1.9"/>
    </reaction>
</comment>
<protein>
    <recommendedName>
        <fullName evidence="3">cytochrome-c oxidase</fullName>
        <ecNumber evidence="3">7.1.1.9</ecNumber>
    </recommendedName>
    <alternativeName>
        <fullName evidence="14">Cytochrome aa3 subunit 2</fullName>
    </alternativeName>
</protein>
<dbReference type="EMBL" id="JAVDUI010000001">
    <property type="protein sequence ID" value="MDR6891085.1"/>
    <property type="molecule type" value="Genomic_DNA"/>
</dbReference>
<sequence>MGSQERTERGGRKLLKIAAVMPLAALALSGCTEEAKRGWMPAEPGTTNHTDALTSLWVHSWIAALAVGLITWGLLLWCLVAYRRRKNDVGFPRQISYNLPLEILYTALPLFMVFVLFYFTDKTQRQVDARVENPDVKVKVFGKQWAWDFNYDYQGEKHYFQGTQAHLSPTGETGVEKTLPTLYLPENKSVEFQLESRDVIHSFWIPQFLQKRDMIPGHTNYITLTPQRAGTYQGKCAELCGEYHSEMLFNVVVLPEDQFKAKMAELPKGEVGEEYNRKPTTTNSN</sequence>
<keyword evidence="19" id="KW-1185">Reference proteome</keyword>
<evidence type="ECO:0000256" key="8">
    <source>
        <dbReference type="ARBA" id="ARBA00022967"/>
    </source>
</evidence>
<dbReference type="GO" id="GO:0005507">
    <property type="term" value="F:copper ion binding"/>
    <property type="evidence" value="ECO:0007669"/>
    <property type="project" value="InterPro"/>
</dbReference>
<evidence type="ECO:0000256" key="14">
    <source>
        <dbReference type="ARBA" id="ARBA00031399"/>
    </source>
</evidence>
<feature type="domain" description="Cytochrome oxidase subunit II copper A binding" evidence="17">
    <location>
        <begin position="133"/>
        <end position="265"/>
    </location>
</feature>
<dbReference type="SUPFAM" id="SSF49503">
    <property type="entry name" value="Cupredoxins"/>
    <property type="match status" value="1"/>
</dbReference>
<dbReference type="Gene3D" id="2.60.40.420">
    <property type="entry name" value="Cupredoxins - blue copper proteins"/>
    <property type="match status" value="1"/>
</dbReference>
<dbReference type="RefSeq" id="WP_380083544.1">
    <property type="nucleotide sequence ID" value="NZ_BAAAIU010000004.1"/>
</dbReference>
<accession>A0AAE4C742</accession>
<dbReference type="Proteomes" id="UP001247307">
    <property type="component" value="Unassembled WGS sequence"/>
</dbReference>
<dbReference type="InterPro" id="IPR014222">
    <property type="entry name" value="Cyt_c_oxidase_su2"/>
</dbReference>
<dbReference type="PROSITE" id="PS50857">
    <property type="entry name" value="COX2_CUA"/>
    <property type="match status" value="1"/>
</dbReference>
<keyword evidence="11" id="KW-0186">Copper</keyword>
<dbReference type="Pfam" id="PF00116">
    <property type="entry name" value="COX2"/>
    <property type="match status" value="1"/>
</dbReference>
<feature type="transmembrane region" description="Helical" evidence="16">
    <location>
        <begin position="103"/>
        <end position="120"/>
    </location>
</feature>
<comment type="similarity">
    <text evidence="2">Belongs to the cytochrome c oxidase subunit 2 family.</text>
</comment>
<dbReference type="PROSITE" id="PS00078">
    <property type="entry name" value="COX2"/>
    <property type="match status" value="1"/>
</dbReference>
<proteinExistence type="inferred from homology"/>
<evidence type="ECO:0000256" key="2">
    <source>
        <dbReference type="ARBA" id="ARBA00007866"/>
    </source>
</evidence>
<dbReference type="InterPro" id="IPR045187">
    <property type="entry name" value="CcO_II"/>
</dbReference>
<dbReference type="Gene3D" id="1.10.287.90">
    <property type="match status" value="1"/>
</dbReference>
<keyword evidence="10 16" id="KW-1133">Transmembrane helix</keyword>
<keyword evidence="7" id="KW-0479">Metal-binding</keyword>
<evidence type="ECO:0000256" key="5">
    <source>
        <dbReference type="ARBA" id="ARBA00022660"/>
    </source>
</evidence>
<dbReference type="GO" id="GO:0016020">
    <property type="term" value="C:membrane"/>
    <property type="evidence" value="ECO:0007669"/>
    <property type="project" value="UniProtKB-SubCell"/>
</dbReference>
<evidence type="ECO:0000256" key="12">
    <source>
        <dbReference type="ARBA" id="ARBA00023136"/>
    </source>
</evidence>
<evidence type="ECO:0000256" key="3">
    <source>
        <dbReference type="ARBA" id="ARBA00012949"/>
    </source>
</evidence>
<name>A0AAE4C742_9MICC</name>
<dbReference type="GO" id="GO:0016491">
    <property type="term" value="F:oxidoreductase activity"/>
    <property type="evidence" value="ECO:0007669"/>
    <property type="project" value="InterPro"/>
</dbReference>
<evidence type="ECO:0000256" key="11">
    <source>
        <dbReference type="ARBA" id="ARBA00023008"/>
    </source>
</evidence>
<dbReference type="PANTHER" id="PTHR22888:SF9">
    <property type="entry name" value="CYTOCHROME C OXIDASE SUBUNIT 2"/>
    <property type="match status" value="1"/>
</dbReference>
<organism evidence="18 19">
    <name type="scientific">Falsarthrobacter nasiphocae</name>
    <dbReference type="NCBI Taxonomy" id="189863"/>
    <lineage>
        <taxon>Bacteria</taxon>
        <taxon>Bacillati</taxon>
        <taxon>Actinomycetota</taxon>
        <taxon>Actinomycetes</taxon>
        <taxon>Micrococcales</taxon>
        <taxon>Micrococcaceae</taxon>
        <taxon>Falsarthrobacter</taxon>
    </lineage>
</organism>
<evidence type="ECO:0000256" key="9">
    <source>
        <dbReference type="ARBA" id="ARBA00022982"/>
    </source>
</evidence>
<evidence type="ECO:0000256" key="10">
    <source>
        <dbReference type="ARBA" id="ARBA00022989"/>
    </source>
</evidence>
<evidence type="ECO:0000313" key="18">
    <source>
        <dbReference type="EMBL" id="MDR6891085.1"/>
    </source>
</evidence>
<dbReference type="EC" id="7.1.1.9" evidence="3"/>
<keyword evidence="12 16" id="KW-0472">Membrane</keyword>
<dbReference type="CDD" id="cd13919">
    <property type="entry name" value="CuRO_HCO_II_like_5"/>
    <property type="match status" value="1"/>
</dbReference>
<evidence type="ECO:0000256" key="15">
    <source>
        <dbReference type="ARBA" id="ARBA00047816"/>
    </source>
</evidence>
<evidence type="ECO:0000256" key="7">
    <source>
        <dbReference type="ARBA" id="ARBA00022723"/>
    </source>
</evidence>
<dbReference type="NCBIfam" id="TIGR02866">
    <property type="entry name" value="CoxB"/>
    <property type="match status" value="1"/>
</dbReference>
<evidence type="ECO:0000256" key="6">
    <source>
        <dbReference type="ARBA" id="ARBA00022692"/>
    </source>
</evidence>
<evidence type="ECO:0000256" key="16">
    <source>
        <dbReference type="SAM" id="Phobius"/>
    </source>
</evidence>
<dbReference type="InterPro" id="IPR001505">
    <property type="entry name" value="Copper_CuA"/>
</dbReference>
<dbReference type="GO" id="GO:0042773">
    <property type="term" value="P:ATP synthesis coupled electron transport"/>
    <property type="evidence" value="ECO:0007669"/>
    <property type="project" value="TreeGrafter"/>
</dbReference>
<keyword evidence="5" id="KW-0679">Respiratory chain</keyword>
<dbReference type="GO" id="GO:0004129">
    <property type="term" value="F:cytochrome-c oxidase activity"/>
    <property type="evidence" value="ECO:0007669"/>
    <property type="project" value="UniProtKB-EC"/>
</dbReference>
<dbReference type="InterPro" id="IPR008972">
    <property type="entry name" value="Cupredoxin"/>
</dbReference>
<dbReference type="SUPFAM" id="SSF81464">
    <property type="entry name" value="Cytochrome c oxidase subunit II-like, transmembrane region"/>
    <property type="match status" value="1"/>
</dbReference>
<evidence type="ECO:0000313" key="19">
    <source>
        <dbReference type="Proteomes" id="UP001247307"/>
    </source>
</evidence>
<comment type="subcellular location">
    <subcellularLocation>
        <location evidence="1">Membrane</location>
        <topology evidence="1">Multi-pass membrane protein</topology>
    </subcellularLocation>
</comment>
<dbReference type="PANTHER" id="PTHR22888">
    <property type="entry name" value="CYTOCHROME C OXIDASE, SUBUNIT II"/>
    <property type="match status" value="1"/>
</dbReference>
<keyword evidence="9" id="KW-0249">Electron transport</keyword>
<dbReference type="AlphaFoldDB" id="A0AAE4C742"/>
<evidence type="ECO:0000256" key="1">
    <source>
        <dbReference type="ARBA" id="ARBA00004141"/>
    </source>
</evidence>
<dbReference type="InterPro" id="IPR002429">
    <property type="entry name" value="CcO_II-like_C"/>
</dbReference>
<comment type="function">
    <text evidence="13">Subunits I and II form the functional core of the enzyme complex. Electrons originating in cytochrome c are transferred via heme a and Cu(A) to the binuclear center formed by heme a3 and Cu(B).</text>
</comment>
<reference evidence="18" key="1">
    <citation type="submission" date="2023-07" db="EMBL/GenBank/DDBJ databases">
        <title>Sequencing the genomes of 1000 actinobacteria strains.</title>
        <authorList>
            <person name="Klenk H.-P."/>
        </authorList>
    </citation>
    <scope>NUCLEOTIDE SEQUENCE</scope>
    <source>
        <strain evidence="18">DSM 13988</strain>
    </source>
</reference>
<dbReference type="InterPro" id="IPR036257">
    <property type="entry name" value="Cyt_c_oxidase_su2_TM_sf"/>
</dbReference>
<evidence type="ECO:0000256" key="4">
    <source>
        <dbReference type="ARBA" id="ARBA00022448"/>
    </source>
</evidence>
<evidence type="ECO:0000259" key="17">
    <source>
        <dbReference type="PROSITE" id="PS50857"/>
    </source>
</evidence>
<keyword evidence="8" id="KW-1278">Translocase</keyword>
<comment type="caution">
    <text evidence="18">The sequence shown here is derived from an EMBL/GenBank/DDBJ whole genome shotgun (WGS) entry which is preliminary data.</text>
</comment>
<evidence type="ECO:0000256" key="13">
    <source>
        <dbReference type="ARBA" id="ARBA00024688"/>
    </source>
</evidence>